<feature type="transmembrane region" description="Helical" evidence="11">
    <location>
        <begin position="103"/>
        <end position="126"/>
    </location>
</feature>
<feature type="region of interest" description="Disordered" evidence="10">
    <location>
        <begin position="637"/>
        <end position="735"/>
    </location>
</feature>
<feature type="transmembrane region" description="Helical" evidence="11">
    <location>
        <begin position="177"/>
        <end position="201"/>
    </location>
</feature>
<dbReference type="PANTHER" id="PTHR10110:SF98">
    <property type="entry name" value="SODIUM_HYDROGEN EXCHANGER"/>
    <property type="match status" value="1"/>
</dbReference>
<dbReference type="GO" id="GO:0015386">
    <property type="term" value="F:potassium:proton antiporter activity"/>
    <property type="evidence" value="ECO:0007669"/>
    <property type="project" value="TreeGrafter"/>
</dbReference>
<proteinExistence type="inferred from homology"/>
<keyword evidence="2 9" id="KW-0813">Transport</keyword>
<feature type="transmembrane region" description="Helical" evidence="11">
    <location>
        <begin position="70"/>
        <end position="91"/>
    </location>
</feature>
<evidence type="ECO:0000313" key="14">
    <source>
        <dbReference type="Proteomes" id="UP000075885"/>
    </source>
</evidence>
<evidence type="ECO:0000256" key="4">
    <source>
        <dbReference type="ARBA" id="ARBA00022989"/>
    </source>
</evidence>
<dbReference type="InterPro" id="IPR004709">
    <property type="entry name" value="NaH_exchanger"/>
</dbReference>
<dbReference type="PRINTS" id="PR01084">
    <property type="entry name" value="NAHEXCHNGR"/>
</dbReference>
<feature type="domain" description="Cation/H+ exchanger transmembrane" evidence="12">
    <location>
        <begin position="9"/>
        <end position="386"/>
    </location>
</feature>
<sequence length="1049" mass="116727">MTPKLSRIFPESCLLIVVGVIIGVLLRYATNLHVSPLTPNTFFFYMLPPIILDAGYFMPNRMFFDNIGTILLMAVIGTIFNIATIGTSLWACGQTGIFGVDLPFLHIFLFSSLIAAVDPVAVLAVFEEIHVNEVLYIVVFGESLLNDAVTVVMYHMFEVYNEIGASQIIAVDIVSGIASFFVVALGGTIIGVIWGFLTGLVTRFTDHVRVIEPIFIFVMAYLAYLNAEIFHMSGILAITFCGITMKNYVEQNVSHKSHTTIKYALKMLSSSAETIIFMFLGVATVNNKHVWNTWFVLLTIIFCSVYRILGVLILSALANRFRIHKLTKVDQFVMSYGGLRGAVAFALVLLVDVKHIPLQPMFLTTTIAVVYFTVFLQGITIKPLVKILNVKRSSKRKPTMNERIHERFMDHMMAGIEDIVGKTGNYNIRDKFKRFDNRFIRPYLIKNLQGPEPKILETYSKLTMRDAMDYMRRNPSTIGQMSGTESMSALFRNYTSYFGGRCGATMLGTCPSFTNLENSTRNLDMQELDYNPSKKDLTDAKIHHLLSEELKPYRRHRRLSYSRHAVDDRDLSTQVNYKMQMNIRRMISEKKHHKRSKRVKDGKQQNHVSFPEFVQNGSAKQFTNGTNDIVMTNDTITITTDYHPPPPQPLEPPLTDQDNRKKNYINEVLHEDNEDEERQAGPAEDWDGGGLTFTAKSSPESPAVSVKQTLTGGGDRGASKTTATTTTTTTSTSASNNSSLIAHITSLPGFDPTKARIVKHYTSKFASSSSTSDPSTSCPASGSNNPTQSHESHSKANRNTLTLNTYNNNSNFSISSASDRERITPTAAESFLPWRRERSYQTFVDERGAEKEDKRFSRESRVLESEQRVATPTAIESVLPWKRVDESDDNGAIKQNEFPSWASNKEYLAYNSPSATFLGLFRRESSGSGGVVIGGVTDSETSTPVAATTPVGRVAVPKDKRSASIAGYITIDGGDTAGNPMLDPLGISRAGPHATAFPVTASHRRNNRRGSMLELSGLLVPGRRPSRYTLEPFPAPPLETDDEKPTQSQ</sequence>
<feature type="region of interest" description="Disordered" evidence="10">
    <location>
        <begin position="764"/>
        <end position="795"/>
    </location>
</feature>
<dbReference type="STRING" id="199890.A0A182P2W5"/>
<feature type="transmembrane region" description="Helical" evidence="11">
    <location>
        <begin position="294"/>
        <end position="317"/>
    </location>
</feature>
<dbReference type="Gene3D" id="6.10.140.1330">
    <property type="match status" value="1"/>
</dbReference>
<feature type="transmembrane region" description="Helical" evidence="11">
    <location>
        <begin position="329"/>
        <end position="350"/>
    </location>
</feature>
<keyword evidence="7 11" id="KW-0472">Membrane</keyword>
<dbReference type="PANTHER" id="PTHR10110">
    <property type="entry name" value="SODIUM/HYDROGEN EXCHANGER"/>
    <property type="match status" value="1"/>
</dbReference>
<keyword evidence="14" id="KW-1185">Reference proteome</keyword>
<evidence type="ECO:0000256" key="9">
    <source>
        <dbReference type="RuleBase" id="RU003722"/>
    </source>
</evidence>
<evidence type="ECO:0000256" key="8">
    <source>
        <dbReference type="ARBA" id="ARBA00023201"/>
    </source>
</evidence>
<dbReference type="Pfam" id="PF00999">
    <property type="entry name" value="Na_H_Exchanger"/>
    <property type="match status" value="1"/>
</dbReference>
<evidence type="ECO:0000256" key="3">
    <source>
        <dbReference type="ARBA" id="ARBA00022692"/>
    </source>
</evidence>
<feature type="compositionally biased region" description="Low complexity" evidence="10">
    <location>
        <begin position="721"/>
        <end position="735"/>
    </location>
</feature>
<dbReference type="NCBIfam" id="TIGR00840">
    <property type="entry name" value="b_cpa1"/>
    <property type="match status" value="1"/>
</dbReference>
<dbReference type="Gene3D" id="6.10.250.1040">
    <property type="match status" value="1"/>
</dbReference>
<evidence type="ECO:0000313" key="13">
    <source>
        <dbReference type="EnsemblMetazoa" id="AEPI001251-PA"/>
    </source>
</evidence>
<feature type="compositionally biased region" description="Pro residues" evidence="10">
    <location>
        <begin position="643"/>
        <end position="652"/>
    </location>
</feature>
<name>A0A182P2W5_9DIPT</name>
<evidence type="ECO:0000256" key="2">
    <source>
        <dbReference type="ARBA" id="ARBA00022448"/>
    </source>
</evidence>
<keyword evidence="3 9" id="KW-0812">Transmembrane</keyword>
<feature type="transmembrane region" description="Helical" evidence="11">
    <location>
        <begin position="42"/>
        <end position="58"/>
    </location>
</feature>
<dbReference type="GO" id="GO:0051453">
    <property type="term" value="P:regulation of intracellular pH"/>
    <property type="evidence" value="ECO:0007669"/>
    <property type="project" value="TreeGrafter"/>
</dbReference>
<accession>A0A182P2W5</accession>
<feature type="transmembrane region" description="Helical" evidence="11">
    <location>
        <begin position="12"/>
        <end position="30"/>
    </location>
</feature>
<evidence type="ECO:0000256" key="7">
    <source>
        <dbReference type="ARBA" id="ARBA00023136"/>
    </source>
</evidence>
<reference evidence="14" key="1">
    <citation type="submission" date="2013-03" db="EMBL/GenBank/DDBJ databases">
        <title>The Genome Sequence of Anopheles epiroticus epiroticus2.</title>
        <authorList>
            <consortium name="The Broad Institute Genomics Platform"/>
            <person name="Neafsey D.E."/>
            <person name="Howell P."/>
            <person name="Walker B."/>
            <person name="Young S.K."/>
            <person name="Zeng Q."/>
            <person name="Gargeya S."/>
            <person name="Fitzgerald M."/>
            <person name="Haas B."/>
            <person name="Abouelleil A."/>
            <person name="Allen A.W."/>
            <person name="Alvarado L."/>
            <person name="Arachchi H.M."/>
            <person name="Berlin A.M."/>
            <person name="Chapman S.B."/>
            <person name="Gainer-Dewar J."/>
            <person name="Goldberg J."/>
            <person name="Griggs A."/>
            <person name="Gujja S."/>
            <person name="Hansen M."/>
            <person name="Howarth C."/>
            <person name="Imamovic A."/>
            <person name="Ireland A."/>
            <person name="Larimer J."/>
            <person name="McCowan C."/>
            <person name="Murphy C."/>
            <person name="Pearson M."/>
            <person name="Poon T.W."/>
            <person name="Priest M."/>
            <person name="Roberts A."/>
            <person name="Saif S."/>
            <person name="Shea T."/>
            <person name="Sisk P."/>
            <person name="Sykes S."/>
            <person name="Wortman J."/>
            <person name="Nusbaum C."/>
            <person name="Birren B."/>
        </authorList>
    </citation>
    <scope>NUCLEOTIDE SEQUENCE [LARGE SCALE GENOMIC DNA]</scope>
    <source>
        <strain evidence="14">Epiroticus2</strain>
    </source>
</reference>
<feature type="transmembrane region" description="Helical" evidence="11">
    <location>
        <begin position="133"/>
        <end position="157"/>
    </location>
</feature>
<dbReference type="EnsemblMetazoa" id="AEPI001251-RA">
    <property type="protein sequence ID" value="AEPI001251-PA"/>
    <property type="gene ID" value="AEPI001251"/>
</dbReference>
<dbReference type="InterPro" id="IPR006153">
    <property type="entry name" value="Cation/H_exchanger_TM"/>
</dbReference>
<evidence type="ECO:0000256" key="10">
    <source>
        <dbReference type="SAM" id="MobiDB-lite"/>
    </source>
</evidence>
<dbReference type="VEuPathDB" id="VectorBase:AEPI001251"/>
<keyword evidence="9" id="KW-0050">Antiport</keyword>
<evidence type="ECO:0000256" key="5">
    <source>
        <dbReference type="ARBA" id="ARBA00023053"/>
    </source>
</evidence>
<organism evidence="13 14">
    <name type="scientific">Anopheles epiroticus</name>
    <dbReference type="NCBI Taxonomy" id="199890"/>
    <lineage>
        <taxon>Eukaryota</taxon>
        <taxon>Metazoa</taxon>
        <taxon>Ecdysozoa</taxon>
        <taxon>Arthropoda</taxon>
        <taxon>Hexapoda</taxon>
        <taxon>Insecta</taxon>
        <taxon>Pterygota</taxon>
        <taxon>Neoptera</taxon>
        <taxon>Endopterygota</taxon>
        <taxon>Diptera</taxon>
        <taxon>Nematocera</taxon>
        <taxon>Culicoidea</taxon>
        <taxon>Culicidae</taxon>
        <taxon>Anophelinae</taxon>
        <taxon>Anopheles</taxon>
    </lineage>
</organism>
<dbReference type="GO" id="GO:0098719">
    <property type="term" value="P:sodium ion import across plasma membrane"/>
    <property type="evidence" value="ECO:0007669"/>
    <property type="project" value="TreeGrafter"/>
</dbReference>
<dbReference type="InterPro" id="IPR018422">
    <property type="entry name" value="Cation/H_exchanger_CPA1"/>
</dbReference>
<keyword evidence="5" id="KW-0915">Sodium</keyword>
<feature type="transmembrane region" description="Helical" evidence="11">
    <location>
        <begin position="362"/>
        <end position="385"/>
    </location>
</feature>
<evidence type="ECO:0000259" key="12">
    <source>
        <dbReference type="Pfam" id="PF00999"/>
    </source>
</evidence>
<feature type="transmembrane region" description="Helical" evidence="11">
    <location>
        <begin position="261"/>
        <end position="282"/>
    </location>
</feature>
<reference evidence="13" key="2">
    <citation type="submission" date="2020-05" db="UniProtKB">
        <authorList>
            <consortium name="EnsemblMetazoa"/>
        </authorList>
    </citation>
    <scope>IDENTIFICATION</scope>
    <source>
        <strain evidence="13">Epiroticus2</strain>
    </source>
</reference>
<evidence type="ECO:0000256" key="1">
    <source>
        <dbReference type="ARBA" id="ARBA00004141"/>
    </source>
</evidence>
<keyword evidence="4 11" id="KW-1133">Transmembrane helix</keyword>
<feature type="compositionally biased region" description="Low complexity" evidence="10">
    <location>
        <begin position="766"/>
        <end position="781"/>
    </location>
</feature>
<dbReference type="Proteomes" id="UP000075885">
    <property type="component" value="Unassembled WGS sequence"/>
</dbReference>
<protein>
    <recommendedName>
        <fullName evidence="9">Sodium/hydrogen exchanger</fullName>
    </recommendedName>
</protein>
<feature type="compositionally biased region" description="Polar residues" evidence="10">
    <location>
        <begin position="694"/>
        <end position="710"/>
    </location>
</feature>
<keyword evidence="8 9" id="KW-0739">Sodium transport</keyword>
<dbReference type="GO" id="GO:0005886">
    <property type="term" value="C:plasma membrane"/>
    <property type="evidence" value="ECO:0007669"/>
    <property type="project" value="TreeGrafter"/>
</dbReference>
<evidence type="ECO:0000256" key="11">
    <source>
        <dbReference type="SAM" id="Phobius"/>
    </source>
</evidence>
<comment type="subcellular location">
    <subcellularLocation>
        <location evidence="1">Membrane</location>
        <topology evidence="1">Multi-pass membrane protein</topology>
    </subcellularLocation>
</comment>
<dbReference type="AlphaFoldDB" id="A0A182P2W5"/>
<comment type="similarity">
    <text evidence="9">Belongs to the monovalent cation:proton antiporter 1 (CPA1) transporter (TC 2.A.36) family.</text>
</comment>
<feature type="region of interest" description="Disordered" evidence="10">
    <location>
        <begin position="1021"/>
        <end position="1049"/>
    </location>
</feature>
<keyword evidence="6 9" id="KW-0406">Ion transport</keyword>
<dbReference type="GO" id="GO:0015385">
    <property type="term" value="F:sodium:proton antiporter activity"/>
    <property type="evidence" value="ECO:0007669"/>
    <property type="project" value="InterPro"/>
</dbReference>
<evidence type="ECO:0000256" key="6">
    <source>
        <dbReference type="ARBA" id="ARBA00023065"/>
    </source>
</evidence>